<dbReference type="Proteomes" id="UP000265520">
    <property type="component" value="Unassembled WGS sequence"/>
</dbReference>
<protein>
    <submittedName>
        <fullName evidence="1">Uncharacterized protein</fullName>
    </submittedName>
</protein>
<reference evidence="1 2" key="1">
    <citation type="journal article" date="2018" name="Front. Plant Sci.">
        <title>Red Clover (Trifolium pratense) and Zigzag Clover (T. medium) - A Picture of Genomic Similarities and Differences.</title>
        <authorList>
            <person name="Dluhosova J."/>
            <person name="Istvanek J."/>
            <person name="Nedelnik J."/>
            <person name="Repkova J."/>
        </authorList>
    </citation>
    <scope>NUCLEOTIDE SEQUENCE [LARGE SCALE GENOMIC DNA]</scope>
    <source>
        <strain evidence="2">cv. 10/8</strain>
        <tissue evidence="1">Leaf</tissue>
    </source>
</reference>
<evidence type="ECO:0000313" key="1">
    <source>
        <dbReference type="EMBL" id="MCI67090.1"/>
    </source>
</evidence>
<evidence type="ECO:0000313" key="2">
    <source>
        <dbReference type="Proteomes" id="UP000265520"/>
    </source>
</evidence>
<name>A0A392U3K4_9FABA</name>
<organism evidence="1 2">
    <name type="scientific">Trifolium medium</name>
    <dbReference type="NCBI Taxonomy" id="97028"/>
    <lineage>
        <taxon>Eukaryota</taxon>
        <taxon>Viridiplantae</taxon>
        <taxon>Streptophyta</taxon>
        <taxon>Embryophyta</taxon>
        <taxon>Tracheophyta</taxon>
        <taxon>Spermatophyta</taxon>
        <taxon>Magnoliopsida</taxon>
        <taxon>eudicotyledons</taxon>
        <taxon>Gunneridae</taxon>
        <taxon>Pentapetalae</taxon>
        <taxon>rosids</taxon>
        <taxon>fabids</taxon>
        <taxon>Fabales</taxon>
        <taxon>Fabaceae</taxon>
        <taxon>Papilionoideae</taxon>
        <taxon>50 kb inversion clade</taxon>
        <taxon>NPAAA clade</taxon>
        <taxon>Hologalegina</taxon>
        <taxon>IRL clade</taxon>
        <taxon>Trifolieae</taxon>
        <taxon>Trifolium</taxon>
    </lineage>
</organism>
<dbReference type="EMBL" id="LXQA010708772">
    <property type="protein sequence ID" value="MCI67090.1"/>
    <property type="molecule type" value="Genomic_DNA"/>
</dbReference>
<dbReference type="AlphaFoldDB" id="A0A392U3K4"/>
<sequence>MGKVPKGVESGKHGWVSFKQRKGIFKMFEESVCGFKD</sequence>
<proteinExistence type="predicted"/>
<keyword evidence="2" id="KW-1185">Reference proteome</keyword>
<feature type="non-terminal residue" evidence="1">
    <location>
        <position position="37"/>
    </location>
</feature>
<comment type="caution">
    <text evidence="1">The sequence shown here is derived from an EMBL/GenBank/DDBJ whole genome shotgun (WGS) entry which is preliminary data.</text>
</comment>
<accession>A0A392U3K4</accession>